<feature type="transmembrane region" description="Helical" evidence="1">
    <location>
        <begin position="185"/>
        <end position="205"/>
    </location>
</feature>
<keyword evidence="1" id="KW-0472">Membrane</keyword>
<name>A0A418PLN3_9BACT</name>
<evidence type="ECO:0000313" key="3">
    <source>
        <dbReference type="Proteomes" id="UP000283522"/>
    </source>
</evidence>
<feature type="transmembrane region" description="Helical" evidence="1">
    <location>
        <begin position="148"/>
        <end position="178"/>
    </location>
</feature>
<dbReference type="EMBL" id="QXML01000015">
    <property type="protein sequence ID" value="RIW12266.1"/>
    <property type="molecule type" value="Genomic_DNA"/>
</dbReference>
<dbReference type="RefSeq" id="WP_119479550.1">
    <property type="nucleotide sequence ID" value="NZ_QXML01000015.1"/>
</dbReference>
<keyword evidence="1" id="KW-1133">Transmembrane helix</keyword>
<proteinExistence type="predicted"/>
<feature type="transmembrane region" description="Helical" evidence="1">
    <location>
        <begin position="288"/>
        <end position="305"/>
    </location>
</feature>
<dbReference type="AlphaFoldDB" id="A0A418PLN3"/>
<feature type="transmembrane region" description="Helical" evidence="1">
    <location>
        <begin position="262"/>
        <end position="282"/>
    </location>
</feature>
<organism evidence="2 3">
    <name type="scientific">Algoriphagus lacus</name>
    <dbReference type="NCBI Taxonomy" id="2056311"/>
    <lineage>
        <taxon>Bacteria</taxon>
        <taxon>Pseudomonadati</taxon>
        <taxon>Bacteroidota</taxon>
        <taxon>Cytophagia</taxon>
        <taxon>Cytophagales</taxon>
        <taxon>Cyclobacteriaceae</taxon>
        <taxon>Algoriphagus</taxon>
    </lineage>
</organism>
<evidence type="ECO:0008006" key="4">
    <source>
        <dbReference type="Google" id="ProtNLM"/>
    </source>
</evidence>
<dbReference type="Proteomes" id="UP000283522">
    <property type="component" value="Unassembled WGS sequence"/>
</dbReference>
<feature type="transmembrane region" description="Helical" evidence="1">
    <location>
        <begin position="336"/>
        <end position="355"/>
    </location>
</feature>
<protein>
    <recommendedName>
        <fullName evidence="4">Glycosyltransferase RgtA/B/C/D-like domain-containing protein</fullName>
    </recommendedName>
</protein>
<feature type="transmembrane region" description="Helical" evidence="1">
    <location>
        <begin position="312"/>
        <end position="330"/>
    </location>
</feature>
<evidence type="ECO:0000256" key="1">
    <source>
        <dbReference type="SAM" id="Phobius"/>
    </source>
</evidence>
<feature type="transmembrane region" description="Helical" evidence="1">
    <location>
        <begin position="362"/>
        <end position="380"/>
    </location>
</feature>
<feature type="transmembrane region" description="Helical" evidence="1">
    <location>
        <begin position="225"/>
        <end position="250"/>
    </location>
</feature>
<reference evidence="2 3" key="1">
    <citation type="submission" date="2018-09" db="EMBL/GenBank/DDBJ databases">
        <authorList>
            <person name="Wang X."/>
            <person name="Du Z."/>
        </authorList>
    </citation>
    <scope>NUCLEOTIDE SEQUENCE [LARGE SCALE GENOMIC DNA]</scope>
    <source>
        <strain evidence="2 3">N3</strain>
    </source>
</reference>
<feature type="transmembrane region" description="Helical" evidence="1">
    <location>
        <begin position="100"/>
        <end position="116"/>
    </location>
</feature>
<keyword evidence="3" id="KW-1185">Reference proteome</keyword>
<accession>A0A418PLN3</accession>
<sequence>MGKILPASAILVVFMIMAGLNRGFDISDEGLYVLLADPLQANVAGIFNYDLLLKLNYQLFGYSFSLVELRFLRLLLYLAGAWALIGFWKNVAEEHKLDWSHFWILCLGIFSGYAFLPPTLSYNSLTVVLTCFWLKLISEAEFSVKTVILLGVVLAFFAYVKISLVMIFILMTILAILFLKKENPFKVVLLFLPFIFLELIFFMLLDENALTRLTDGIPLNRQRPTYQLVHLIKSVLVGVFWVAIPAFFFFGVGYLGRTKKNALYNIMAIVAIGGFCLVCFLTHVTEEWNHIVLIFSAAVLGYYFGKGPSPFGILNLWAIILFLLPFLLHFGSNVYWLRIGIHYWVFWIMAFFLLSKIEPRKLSIPISFISLVLVFNGIWWHPFGLDTPLWTEKVEWIRNGNETIYIDREQVELAKKIKEWKSLSGNTELLAAYRIPGLVWLADLRIPYSPGFWEERQLIIFFKSQPKEMIYCNLEALPKDWSFGHAKNLGQIQGNNFQLLWD</sequence>
<gene>
    <name evidence="2" type="ORF">D0X99_19480</name>
</gene>
<keyword evidence="1" id="KW-0812">Transmembrane</keyword>
<feature type="transmembrane region" description="Helical" evidence="1">
    <location>
        <begin position="71"/>
        <end position="88"/>
    </location>
</feature>
<evidence type="ECO:0000313" key="2">
    <source>
        <dbReference type="EMBL" id="RIW12266.1"/>
    </source>
</evidence>
<dbReference type="OrthoDB" id="861753at2"/>
<comment type="caution">
    <text evidence="2">The sequence shown here is derived from an EMBL/GenBank/DDBJ whole genome shotgun (WGS) entry which is preliminary data.</text>
</comment>